<comment type="caution">
    <text evidence="1">The sequence shown here is derived from an EMBL/GenBank/DDBJ whole genome shotgun (WGS) entry which is preliminary data.</text>
</comment>
<protein>
    <submittedName>
        <fullName evidence="1">Uncharacterized protein</fullName>
    </submittedName>
</protein>
<gene>
    <name evidence="1" type="ORF">FK220_016825</name>
</gene>
<accession>A0A967AXL0</accession>
<reference evidence="1" key="2">
    <citation type="submission" date="2020-03" db="EMBL/GenBank/DDBJ databases">
        <title>Flavobacteriaceae bacterium strain TP-CH-4, a member of the family Flavobacteriaceae isolated from a deep-sea seamount.</title>
        <authorList>
            <person name="Zhang D.-C."/>
        </authorList>
    </citation>
    <scope>NUCLEOTIDE SEQUENCE</scope>
    <source>
        <strain evidence="1">TP-CH-4</strain>
    </source>
</reference>
<evidence type="ECO:0000313" key="2">
    <source>
        <dbReference type="Proteomes" id="UP000707206"/>
    </source>
</evidence>
<dbReference type="Proteomes" id="UP000707206">
    <property type="component" value="Unassembled WGS sequence"/>
</dbReference>
<keyword evidence="2" id="KW-1185">Reference proteome</keyword>
<evidence type="ECO:0000313" key="1">
    <source>
        <dbReference type="EMBL" id="NHF61018.1"/>
    </source>
</evidence>
<dbReference type="RefSeq" id="WP_152575506.1">
    <property type="nucleotide sequence ID" value="NZ_VIKU02000005.1"/>
</dbReference>
<dbReference type="AlphaFoldDB" id="A0A967AXL0"/>
<proteinExistence type="predicted"/>
<reference evidence="1" key="1">
    <citation type="submission" date="2019-07" db="EMBL/GenBank/DDBJ databases">
        <authorList>
            <person name="De-Chao Zhang Q."/>
        </authorList>
    </citation>
    <scope>NUCLEOTIDE SEQUENCE</scope>
    <source>
        <strain evidence="1">TP-CH-4</strain>
    </source>
</reference>
<name>A0A967AXL0_9FLAO</name>
<organism evidence="1 2">
    <name type="scientific">Pelagihabitans pacificus</name>
    <dbReference type="NCBI Taxonomy" id="2696054"/>
    <lineage>
        <taxon>Bacteria</taxon>
        <taxon>Pseudomonadati</taxon>
        <taxon>Bacteroidota</taxon>
        <taxon>Flavobacteriia</taxon>
        <taxon>Flavobacteriales</taxon>
        <taxon>Flavobacteriaceae</taxon>
        <taxon>Pelagihabitans</taxon>
    </lineage>
</organism>
<dbReference type="EMBL" id="VIKU02000005">
    <property type="protein sequence ID" value="NHF61018.1"/>
    <property type="molecule type" value="Genomic_DNA"/>
</dbReference>
<sequence>MTFIMGLSTGIIRVLVLRALAKSFNIRKVEPLETEIPVRKIPIEEKVAPFVKIHLKHMEESQKTNQNQSISRLKDKVESFKHRNRFYDIT</sequence>